<reference evidence="1 2" key="1">
    <citation type="journal article" date="2018" name="J. Invertebr. Pathol.">
        <title>New genotyping method for the causative agent of crayfish plague (Aphanomyces astaci) based on whole genome data.</title>
        <authorList>
            <person name="Minardi D."/>
            <person name="Studholme D.J."/>
            <person name="van der Giezen M."/>
            <person name="Pretto T."/>
            <person name="Oidtmann B."/>
        </authorList>
    </citation>
    <scope>NUCLEOTIDE SEQUENCE [LARGE SCALE GENOMIC DNA]</scope>
    <source>
        <strain evidence="1 2">KB13</strain>
    </source>
</reference>
<dbReference type="AlphaFoldDB" id="A0A9X8E537"/>
<gene>
    <name evidence="1" type="ORF">DYB28_003797</name>
</gene>
<organism evidence="1 2">
    <name type="scientific">Aphanomyces astaci</name>
    <name type="common">Crayfish plague agent</name>
    <dbReference type="NCBI Taxonomy" id="112090"/>
    <lineage>
        <taxon>Eukaryota</taxon>
        <taxon>Sar</taxon>
        <taxon>Stramenopiles</taxon>
        <taxon>Oomycota</taxon>
        <taxon>Saprolegniomycetes</taxon>
        <taxon>Saprolegniales</taxon>
        <taxon>Verrucalvaceae</taxon>
        <taxon>Aphanomyces</taxon>
    </lineage>
</organism>
<dbReference type="Proteomes" id="UP000275652">
    <property type="component" value="Unassembled WGS sequence"/>
</dbReference>
<feature type="non-terminal residue" evidence="1">
    <location>
        <position position="1"/>
    </location>
</feature>
<proteinExistence type="predicted"/>
<name>A0A9X8E537_APHAT</name>
<evidence type="ECO:0000313" key="2">
    <source>
        <dbReference type="Proteomes" id="UP000275652"/>
    </source>
</evidence>
<comment type="caution">
    <text evidence="1">The sequence shown here is derived from an EMBL/GenBank/DDBJ whole genome shotgun (WGS) entry which is preliminary data.</text>
</comment>
<sequence>GGVALPLARGMDFLGGNVYDESTSVWPNDEPSCDDVTEPRRVVRRNPSRPLLGFTRRDMALALAYVWMNSLGEDGAVSVASGEAAELSGALEDEDVLARLARIGASCHRMHMETGVSISISNAAVRSSSSSRDDDVVETLDALSCEVTLELVRSMEHPRKLELREVVGERSAGCVC</sequence>
<protein>
    <submittedName>
        <fullName evidence="1">Uncharacterized protein</fullName>
    </submittedName>
</protein>
<accession>A0A9X8E537</accession>
<dbReference type="EMBL" id="QUTI01019992">
    <property type="protein sequence ID" value="RLO09382.1"/>
    <property type="molecule type" value="Genomic_DNA"/>
</dbReference>
<evidence type="ECO:0000313" key="1">
    <source>
        <dbReference type="EMBL" id="RLO09382.1"/>
    </source>
</evidence>